<evidence type="ECO:0000256" key="2">
    <source>
        <dbReference type="SAM" id="MobiDB-lite"/>
    </source>
</evidence>
<dbReference type="AlphaFoldDB" id="A0AAN5CYV6"/>
<dbReference type="InterPro" id="IPR000719">
    <property type="entry name" value="Prot_kinase_dom"/>
</dbReference>
<feature type="domain" description="Protein kinase" evidence="3">
    <location>
        <begin position="24"/>
        <end position="292"/>
    </location>
</feature>
<dbReference type="GO" id="GO:0004672">
    <property type="term" value="F:protein kinase activity"/>
    <property type="evidence" value="ECO:0007669"/>
    <property type="project" value="InterPro"/>
</dbReference>
<feature type="compositionally biased region" description="Basic and acidic residues" evidence="2">
    <location>
        <begin position="395"/>
        <end position="411"/>
    </location>
</feature>
<feature type="compositionally biased region" description="Basic residues" evidence="2">
    <location>
        <begin position="359"/>
        <end position="378"/>
    </location>
</feature>
<keyword evidence="5" id="KW-1185">Reference proteome</keyword>
<proteinExistence type="predicted"/>
<keyword evidence="1" id="KW-0547">Nucleotide-binding</keyword>
<reference evidence="5" key="1">
    <citation type="submission" date="2022-10" db="EMBL/GenBank/DDBJ databases">
        <title>Genome assembly of Pristionchus species.</title>
        <authorList>
            <person name="Yoshida K."/>
            <person name="Sommer R.J."/>
        </authorList>
    </citation>
    <scope>NUCLEOTIDE SEQUENCE [LARGE SCALE GENOMIC DNA]</scope>
    <source>
        <strain evidence="5">RS5460</strain>
    </source>
</reference>
<evidence type="ECO:0000259" key="3">
    <source>
        <dbReference type="PROSITE" id="PS50011"/>
    </source>
</evidence>
<keyword evidence="1" id="KW-0067">ATP-binding</keyword>
<sequence>MGDEASEDLLPKVEECIDNRRGSYTVVKLLGKGGYGAVYEVIRGKDGKRLAMKCETVTVRKNVLIMDCKVLKATAALESKHFARPIDRGRLTGRFNYLIMKLLGKNLWDLRVERAEMRFTLNTALKAAEQSLVAIENLHRAGFLHRDIKPGNFAIGKKEEDEGHVIFLLDFGLCRQFAVKDKDIRLPRDTAPFRGTTRYAPLAAMKSMEQSRKDDIEGWLYMILEWTSGELPWSHLGRECKEQVLKMKIEVREIGNSNRNKLFVNCPKKHYEKIMEYVDSLNYVDIPDYKFVHFIITSMYKAYRIEATAPVDWDMGSPYAGPYEVPGDGCPANMKTVAASGSAESLKSTKCFANSSKISKGKGKGSRRLPVGSKRKKGSAAPPSKQSNMDGCTPEGEKDESFKKKRGDESSKRRKRGPQAKSENGARSENAG</sequence>
<dbReference type="PROSITE" id="PS50011">
    <property type="entry name" value="PROTEIN_KINASE_DOM"/>
    <property type="match status" value="1"/>
</dbReference>
<name>A0AAN5CYV6_9BILA</name>
<dbReference type="InterPro" id="IPR011009">
    <property type="entry name" value="Kinase-like_dom_sf"/>
</dbReference>
<feature type="non-terminal residue" evidence="4">
    <location>
        <position position="432"/>
    </location>
</feature>
<dbReference type="FunFam" id="1.10.510.10:FF:000932">
    <property type="entry name" value="Protein CBG09188"/>
    <property type="match status" value="1"/>
</dbReference>
<dbReference type="SMART" id="SM00220">
    <property type="entry name" value="S_TKc"/>
    <property type="match status" value="1"/>
</dbReference>
<comment type="caution">
    <text evidence="4">The sequence shown here is derived from an EMBL/GenBank/DDBJ whole genome shotgun (WGS) entry which is preliminary data.</text>
</comment>
<evidence type="ECO:0000256" key="1">
    <source>
        <dbReference type="PROSITE-ProRule" id="PRU10141"/>
    </source>
</evidence>
<feature type="region of interest" description="Disordered" evidence="2">
    <location>
        <begin position="357"/>
        <end position="432"/>
    </location>
</feature>
<evidence type="ECO:0000313" key="5">
    <source>
        <dbReference type="Proteomes" id="UP001328107"/>
    </source>
</evidence>
<dbReference type="Gene3D" id="1.10.510.10">
    <property type="entry name" value="Transferase(Phosphotransferase) domain 1"/>
    <property type="match status" value="1"/>
</dbReference>
<dbReference type="Pfam" id="PF00069">
    <property type="entry name" value="Pkinase"/>
    <property type="match status" value="1"/>
</dbReference>
<dbReference type="SUPFAM" id="SSF56112">
    <property type="entry name" value="Protein kinase-like (PK-like)"/>
    <property type="match status" value="1"/>
</dbReference>
<organism evidence="4 5">
    <name type="scientific">Pristionchus mayeri</name>
    <dbReference type="NCBI Taxonomy" id="1317129"/>
    <lineage>
        <taxon>Eukaryota</taxon>
        <taxon>Metazoa</taxon>
        <taxon>Ecdysozoa</taxon>
        <taxon>Nematoda</taxon>
        <taxon>Chromadorea</taxon>
        <taxon>Rhabditida</taxon>
        <taxon>Rhabditina</taxon>
        <taxon>Diplogasteromorpha</taxon>
        <taxon>Diplogasteroidea</taxon>
        <taxon>Neodiplogasteridae</taxon>
        <taxon>Pristionchus</taxon>
    </lineage>
</organism>
<protein>
    <recommendedName>
        <fullName evidence="3">Protein kinase domain-containing protein</fullName>
    </recommendedName>
</protein>
<dbReference type="InterPro" id="IPR050235">
    <property type="entry name" value="CK1_Ser-Thr_kinase"/>
</dbReference>
<feature type="binding site" evidence="1">
    <location>
        <position position="61"/>
    </location>
    <ligand>
        <name>ATP</name>
        <dbReference type="ChEBI" id="CHEBI:30616"/>
    </ligand>
</feature>
<dbReference type="GO" id="GO:0005524">
    <property type="term" value="F:ATP binding"/>
    <property type="evidence" value="ECO:0007669"/>
    <property type="project" value="UniProtKB-UniRule"/>
</dbReference>
<evidence type="ECO:0000313" key="4">
    <source>
        <dbReference type="EMBL" id="GMR53276.1"/>
    </source>
</evidence>
<dbReference type="PROSITE" id="PS00107">
    <property type="entry name" value="PROTEIN_KINASE_ATP"/>
    <property type="match status" value="1"/>
</dbReference>
<accession>A0AAN5CYV6</accession>
<feature type="compositionally biased region" description="Polar residues" evidence="2">
    <location>
        <begin position="421"/>
        <end position="432"/>
    </location>
</feature>
<dbReference type="InterPro" id="IPR017441">
    <property type="entry name" value="Protein_kinase_ATP_BS"/>
</dbReference>
<dbReference type="EMBL" id="BTRK01000005">
    <property type="protein sequence ID" value="GMR53276.1"/>
    <property type="molecule type" value="Genomic_DNA"/>
</dbReference>
<dbReference type="Proteomes" id="UP001328107">
    <property type="component" value="Unassembled WGS sequence"/>
</dbReference>
<dbReference type="PANTHER" id="PTHR11909">
    <property type="entry name" value="CASEIN KINASE-RELATED"/>
    <property type="match status" value="1"/>
</dbReference>
<gene>
    <name evidence="4" type="ORF">PMAYCL1PPCAC_23471</name>
</gene>